<name>A0ACC5RA28_9HYPH</name>
<gene>
    <name evidence="1" type="ORF">JHL16_24200</name>
</gene>
<reference evidence="1" key="1">
    <citation type="submission" date="2021-01" db="EMBL/GenBank/DDBJ databases">
        <authorList>
            <person name="Sun Q."/>
        </authorList>
    </citation>
    <scope>NUCLEOTIDE SEQUENCE</scope>
    <source>
        <strain evidence="1">YIM B02566</strain>
    </source>
</reference>
<dbReference type="EMBL" id="JAENHL010000008">
    <property type="protein sequence ID" value="MBK1869484.1"/>
    <property type="molecule type" value="Genomic_DNA"/>
</dbReference>
<evidence type="ECO:0000313" key="2">
    <source>
        <dbReference type="Proteomes" id="UP000616151"/>
    </source>
</evidence>
<keyword evidence="2" id="KW-1185">Reference proteome</keyword>
<organism evidence="1 2">
    <name type="scientific">Taklimakanibacter albus</name>
    <dbReference type="NCBI Taxonomy" id="2800327"/>
    <lineage>
        <taxon>Bacteria</taxon>
        <taxon>Pseudomonadati</taxon>
        <taxon>Pseudomonadota</taxon>
        <taxon>Alphaproteobacteria</taxon>
        <taxon>Hyphomicrobiales</taxon>
        <taxon>Aestuariivirgaceae</taxon>
        <taxon>Taklimakanibacter</taxon>
    </lineage>
</organism>
<evidence type="ECO:0000313" key="1">
    <source>
        <dbReference type="EMBL" id="MBK1869484.1"/>
    </source>
</evidence>
<sequence>MRLDNERPSDNIEDRRGQGGGFGFPRGGKGGGFQVPMGGGGRGFSLQTIILLVAVYLIAKFVFGIDLLQMITGDGQLQPPGQQQSETQAPSGGQTTTQTQTQQQPSGQAQVDVTGDAGKDFVARVLGSTERVWTQKFQEMGRQYQKPTLVLFNGFVQSACGMAQSAMGPFYCPGDNKVYIDLSFYQDMKNKLGAPGDFAQAYVIAHEVGHHIQNLLGIAAKVTQARQQASEADANSLSVRMELQADCFAGVWAKSANDTNNILEQGDIEEGLNAAAAIGDDRLQRRSQGYVVPESFTHGSSEQRVRWFKRGLETGDMKSCDTFGTDQL</sequence>
<proteinExistence type="predicted"/>
<protein>
    <submittedName>
        <fullName evidence="1">Zinc metallopeptidase</fullName>
    </submittedName>
</protein>
<accession>A0ACC5RA28</accession>
<dbReference type="Proteomes" id="UP000616151">
    <property type="component" value="Unassembled WGS sequence"/>
</dbReference>
<comment type="caution">
    <text evidence="1">The sequence shown here is derived from an EMBL/GenBank/DDBJ whole genome shotgun (WGS) entry which is preliminary data.</text>
</comment>